<dbReference type="Gene3D" id="3.40.50.2300">
    <property type="match status" value="1"/>
</dbReference>
<evidence type="ECO:0000256" key="1">
    <source>
        <dbReference type="PROSITE-ProRule" id="PRU00169"/>
    </source>
</evidence>
<dbReference type="Proteomes" id="UP000076923">
    <property type="component" value="Unassembled WGS sequence"/>
</dbReference>
<evidence type="ECO:0000259" key="2">
    <source>
        <dbReference type="PROSITE" id="PS50110"/>
    </source>
</evidence>
<dbReference type="InterPro" id="IPR001789">
    <property type="entry name" value="Sig_transdc_resp-reg_receiver"/>
</dbReference>
<dbReference type="InterPro" id="IPR011006">
    <property type="entry name" value="CheY-like_superfamily"/>
</dbReference>
<dbReference type="OrthoDB" id="659223at2"/>
<sequence length="222" mass="25335">MFKKVLVVEDFDVINSGIKMALEGLNIEEVDYISYCDEAFLKIKNAFLKGEPYQLIISDLSFENDGTPQELKSGDELIEKIRHEFPDLKIIVFSVEDKSYRIQNLYKNLKIQGYVWKSRNGLKDLRKAIDVVSTSDHFYISPDLNSVIHPKKTIEITDSDILLIEYLSKGLLQEAISKKLKEKGISPSSISAIEKRLKFLKEHFNANNPAHLVAIAKDFGLI</sequence>
<keyword evidence="4" id="KW-1185">Reference proteome</keyword>
<dbReference type="EMBL" id="LVWE01000038">
    <property type="protein sequence ID" value="OAD44770.1"/>
    <property type="molecule type" value="Genomic_DNA"/>
</dbReference>
<keyword evidence="1" id="KW-0597">Phosphoprotein</keyword>
<evidence type="ECO:0000313" key="3">
    <source>
        <dbReference type="EMBL" id="OAD44770.1"/>
    </source>
</evidence>
<dbReference type="Pfam" id="PF00072">
    <property type="entry name" value="Response_reg"/>
    <property type="match status" value="1"/>
</dbReference>
<proteinExistence type="predicted"/>
<accession>A0A176TAC3</accession>
<dbReference type="GO" id="GO:0000160">
    <property type="term" value="P:phosphorelay signal transduction system"/>
    <property type="evidence" value="ECO:0007669"/>
    <property type="project" value="InterPro"/>
</dbReference>
<name>A0A176TAC3_9FLAO</name>
<feature type="modified residue" description="4-aspartylphosphate" evidence="1">
    <location>
        <position position="59"/>
    </location>
</feature>
<feature type="domain" description="Response regulatory" evidence="2">
    <location>
        <begin position="4"/>
        <end position="132"/>
    </location>
</feature>
<evidence type="ECO:0000313" key="4">
    <source>
        <dbReference type="Proteomes" id="UP000076923"/>
    </source>
</evidence>
<dbReference type="SMART" id="SM00448">
    <property type="entry name" value="REC"/>
    <property type="match status" value="1"/>
</dbReference>
<dbReference type="STRING" id="1333662.LPB303_10605"/>
<protein>
    <submittedName>
        <fullName evidence="3">Transcriptional regulator</fullName>
    </submittedName>
</protein>
<dbReference type="PROSITE" id="PS50110">
    <property type="entry name" value="RESPONSE_REGULATORY"/>
    <property type="match status" value="1"/>
</dbReference>
<organism evidence="3 4">
    <name type="scientific">Polaribacter atrinae</name>
    <dbReference type="NCBI Taxonomy" id="1333662"/>
    <lineage>
        <taxon>Bacteria</taxon>
        <taxon>Pseudomonadati</taxon>
        <taxon>Bacteroidota</taxon>
        <taxon>Flavobacteriia</taxon>
        <taxon>Flavobacteriales</taxon>
        <taxon>Flavobacteriaceae</taxon>
    </lineage>
</organism>
<dbReference type="RefSeq" id="WP_068450010.1">
    <property type="nucleotide sequence ID" value="NZ_CANKUV010000013.1"/>
</dbReference>
<gene>
    <name evidence="3" type="ORF">LPB303_10605</name>
</gene>
<dbReference type="SUPFAM" id="SSF52172">
    <property type="entry name" value="CheY-like"/>
    <property type="match status" value="1"/>
</dbReference>
<comment type="caution">
    <text evidence="3">The sequence shown here is derived from an EMBL/GenBank/DDBJ whole genome shotgun (WGS) entry which is preliminary data.</text>
</comment>
<dbReference type="AlphaFoldDB" id="A0A176TAC3"/>
<reference evidence="3 4" key="1">
    <citation type="submission" date="2016-02" db="EMBL/GenBank/DDBJ databases">
        <title>Draft genome sequence of Polaribacter atrinae KACC17473.</title>
        <authorList>
            <person name="Shin S.-K."/>
            <person name="Yi H."/>
        </authorList>
    </citation>
    <scope>NUCLEOTIDE SEQUENCE [LARGE SCALE GENOMIC DNA]</scope>
    <source>
        <strain evidence="3 4">KACC 17473</strain>
    </source>
</reference>